<evidence type="ECO:0000256" key="1">
    <source>
        <dbReference type="SAM" id="Phobius"/>
    </source>
</evidence>
<comment type="caution">
    <text evidence="2">The sequence shown here is derived from an EMBL/GenBank/DDBJ whole genome shotgun (WGS) entry which is preliminary data.</text>
</comment>
<gene>
    <name evidence="2" type="ORF">AWRI1631_46320</name>
</gene>
<proteinExistence type="predicted"/>
<accession>B5VGU4</accession>
<keyword evidence="1" id="KW-0472">Membrane</keyword>
<reference evidence="2 3" key="1">
    <citation type="journal article" date="2008" name="FEMS Yeast Res.">
        <title>Comparative genome analysis of a Saccharomyces cerevisiae wine strain.</title>
        <authorList>
            <person name="Borneman A.R."/>
            <person name="Forgan A.H."/>
            <person name="Pretorius I.S."/>
            <person name="Chambers P.J."/>
        </authorList>
    </citation>
    <scope>NUCLEOTIDE SEQUENCE [LARGE SCALE GENOMIC DNA]</scope>
    <source>
        <strain evidence="2 3">AWRI1631</strain>
    </source>
</reference>
<feature type="transmembrane region" description="Helical" evidence="1">
    <location>
        <begin position="45"/>
        <end position="71"/>
    </location>
</feature>
<feature type="transmembrane region" description="Helical" evidence="1">
    <location>
        <begin position="12"/>
        <end position="38"/>
    </location>
</feature>
<organism evidence="2 3">
    <name type="scientific">Saccharomyces cerevisiae (strain AWRI1631)</name>
    <name type="common">Baker's yeast</name>
    <dbReference type="NCBI Taxonomy" id="545124"/>
    <lineage>
        <taxon>Eukaryota</taxon>
        <taxon>Fungi</taxon>
        <taxon>Dikarya</taxon>
        <taxon>Ascomycota</taxon>
        <taxon>Saccharomycotina</taxon>
        <taxon>Saccharomycetes</taxon>
        <taxon>Saccharomycetales</taxon>
        <taxon>Saccharomycetaceae</taxon>
        <taxon>Saccharomyces</taxon>
    </lineage>
</organism>
<sequence>MRLHYLLRLLSFAFLWFILRSFLVKYLNFFTLGFFFCFSSTPRNFAYLVALFMLCLSTFSAFSNLTLFSWAKYSKLSLGSNVSNSTVVESSYISVIAPFFKIGFTLLSLLSLSPSSLSESNPCQDSSDSTCKSSVLSFFASSISASKFKLSLNVFNCSSITSLRSCRIFCLSSIFLSLSCSLINSCAFFCL</sequence>
<protein>
    <submittedName>
        <fullName evidence="2">Uncharacterized protein</fullName>
    </submittedName>
</protein>
<evidence type="ECO:0000313" key="3">
    <source>
        <dbReference type="Proteomes" id="UP000008988"/>
    </source>
</evidence>
<dbReference type="AlphaFoldDB" id="B5VGU4"/>
<keyword evidence="1" id="KW-0812">Transmembrane</keyword>
<name>B5VGU4_YEAS6</name>
<keyword evidence="1" id="KW-1133">Transmembrane helix</keyword>
<feature type="transmembrane region" description="Helical" evidence="1">
    <location>
        <begin position="168"/>
        <end position="190"/>
    </location>
</feature>
<evidence type="ECO:0000313" key="2">
    <source>
        <dbReference type="EMBL" id="EDZ72850.1"/>
    </source>
</evidence>
<dbReference type="Proteomes" id="UP000008988">
    <property type="component" value="Unassembled WGS sequence"/>
</dbReference>
<dbReference type="EMBL" id="ABSV01000557">
    <property type="protein sequence ID" value="EDZ72850.1"/>
    <property type="molecule type" value="Genomic_DNA"/>
</dbReference>